<keyword evidence="3" id="KW-0245">EGF-like domain</keyword>
<dbReference type="PROSITE" id="PS00232">
    <property type="entry name" value="CADHERIN_1"/>
    <property type="match status" value="9"/>
</dbReference>
<dbReference type="Pfam" id="PF00028">
    <property type="entry name" value="Cadherin"/>
    <property type="match status" value="18"/>
</dbReference>
<dbReference type="PANTHER" id="PTHR24028:SF146">
    <property type="entry name" value="CADHERIN 96CB, ISOFORM D-RELATED"/>
    <property type="match status" value="1"/>
</dbReference>
<feature type="domain" description="Cadherin" evidence="17">
    <location>
        <begin position="970"/>
        <end position="1076"/>
    </location>
</feature>
<keyword evidence="10 15" id="KW-0472">Membrane</keyword>
<dbReference type="GeneID" id="108500643"/>
<feature type="domain" description="Cadherin" evidence="17">
    <location>
        <begin position="658"/>
        <end position="759"/>
    </location>
</feature>
<evidence type="ECO:0000256" key="6">
    <source>
        <dbReference type="ARBA" id="ARBA00022737"/>
    </source>
</evidence>
<feature type="signal peptide" evidence="16">
    <location>
        <begin position="1"/>
        <end position="22"/>
    </location>
</feature>
<evidence type="ECO:0000256" key="1">
    <source>
        <dbReference type="ARBA" id="ARBA00004162"/>
    </source>
</evidence>
<dbReference type="InterPro" id="IPR050174">
    <property type="entry name" value="Protocadherin/Cadherin-CA"/>
</dbReference>
<feature type="domain" description="Cadherin" evidence="17">
    <location>
        <begin position="243"/>
        <end position="352"/>
    </location>
</feature>
<feature type="domain" description="Cadherin" evidence="17">
    <location>
        <begin position="1489"/>
        <end position="1594"/>
    </location>
</feature>
<dbReference type="OrthoDB" id="6252479at2759"/>
<dbReference type="SMART" id="SM00112">
    <property type="entry name" value="CA"/>
    <property type="match status" value="20"/>
</dbReference>
<dbReference type="PANTHER" id="PTHR24028">
    <property type="entry name" value="CADHERIN-87A"/>
    <property type="match status" value="1"/>
</dbReference>
<dbReference type="PRINTS" id="PR00205">
    <property type="entry name" value="CADHERIN"/>
</dbReference>
<keyword evidence="8" id="KW-0130">Cell adhesion</keyword>
<protein>
    <submittedName>
        <fullName evidence="19">Protocadherin Fat 4-like</fullName>
    </submittedName>
</protein>
<keyword evidence="5 16" id="KW-0732">Signal</keyword>
<feature type="domain" description="Cadherin" evidence="17">
    <location>
        <begin position="1695"/>
        <end position="1799"/>
    </location>
</feature>
<dbReference type="GO" id="GO:0007156">
    <property type="term" value="P:homophilic cell adhesion via plasma membrane adhesion molecules"/>
    <property type="evidence" value="ECO:0007669"/>
    <property type="project" value="InterPro"/>
</dbReference>
<comment type="subcellular location">
    <subcellularLocation>
        <location evidence="1">Cell membrane</location>
        <topology evidence="1">Single-pass membrane protein</topology>
    </subcellularLocation>
</comment>
<dbReference type="SUPFAM" id="SSF49313">
    <property type="entry name" value="Cadherin-like"/>
    <property type="match status" value="20"/>
</dbReference>
<evidence type="ECO:0000256" key="3">
    <source>
        <dbReference type="ARBA" id="ARBA00022536"/>
    </source>
</evidence>
<dbReference type="FunFam" id="2.60.40.60:FF:000092">
    <property type="entry name" value="Protocadherin 8"/>
    <property type="match status" value="2"/>
</dbReference>
<accession>A0A6J0HSV1</accession>
<evidence type="ECO:0000256" key="9">
    <source>
        <dbReference type="ARBA" id="ARBA00022989"/>
    </source>
</evidence>
<evidence type="ECO:0000256" key="10">
    <source>
        <dbReference type="ARBA" id="ARBA00023136"/>
    </source>
</evidence>
<feature type="domain" description="Cadherin" evidence="17">
    <location>
        <begin position="1183"/>
        <end position="1282"/>
    </location>
</feature>
<feature type="domain" description="Cadherin" evidence="17">
    <location>
        <begin position="1301"/>
        <end position="1386"/>
    </location>
</feature>
<keyword evidence="2" id="KW-1003">Cell membrane</keyword>
<feature type="transmembrane region" description="Helical" evidence="15">
    <location>
        <begin position="2331"/>
        <end position="2354"/>
    </location>
</feature>
<feature type="region of interest" description="Disordered" evidence="14">
    <location>
        <begin position="2509"/>
        <end position="2535"/>
    </location>
</feature>
<proteinExistence type="predicted"/>
<keyword evidence="12" id="KW-0325">Glycoprotein</keyword>
<evidence type="ECO:0000256" key="2">
    <source>
        <dbReference type="ARBA" id="ARBA00022475"/>
    </source>
</evidence>
<keyword evidence="7 13" id="KW-0106">Calcium</keyword>
<dbReference type="CDD" id="cd11304">
    <property type="entry name" value="Cadherin_repeat"/>
    <property type="match status" value="19"/>
</dbReference>
<evidence type="ECO:0000256" key="11">
    <source>
        <dbReference type="ARBA" id="ARBA00023157"/>
    </source>
</evidence>
<keyword evidence="11" id="KW-1015">Disulfide bond</keyword>
<keyword evidence="6" id="KW-0677">Repeat</keyword>
<feature type="domain" description="Cadherin" evidence="17">
    <location>
        <begin position="760"/>
        <end position="867"/>
    </location>
</feature>
<evidence type="ECO:0000259" key="17">
    <source>
        <dbReference type="PROSITE" id="PS50268"/>
    </source>
</evidence>
<evidence type="ECO:0000256" key="16">
    <source>
        <dbReference type="SAM" id="SignalP"/>
    </source>
</evidence>
<feature type="domain" description="Cadherin" evidence="17">
    <location>
        <begin position="1610"/>
        <end position="1694"/>
    </location>
</feature>
<evidence type="ECO:0000256" key="7">
    <source>
        <dbReference type="ARBA" id="ARBA00022837"/>
    </source>
</evidence>
<evidence type="ECO:0000256" key="8">
    <source>
        <dbReference type="ARBA" id="ARBA00022889"/>
    </source>
</evidence>
<feature type="domain" description="Cadherin" evidence="17">
    <location>
        <begin position="868"/>
        <end position="969"/>
    </location>
</feature>
<organism evidence="18 19">
    <name type="scientific">Lepidothrix coronata</name>
    <name type="common">blue-crowned manakin</name>
    <dbReference type="NCBI Taxonomy" id="321398"/>
    <lineage>
        <taxon>Eukaryota</taxon>
        <taxon>Metazoa</taxon>
        <taxon>Chordata</taxon>
        <taxon>Craniata</taxon>
        <taxon>Vertebrata</taxon>
        <taxon>Euteleostomi</taxon>
        <taxon>Archelosauria</taxon>
        <taxon>Archosauria</taxon>
        <taxon>Dinosauria</taxon>
        <taxon>Saurischia</taxon>
        <taxon>Theropoda</taxon>
        <taxon>Coelurosauria</taxon>
        <taxon>Aves</taxon>
        <taxon>Neognathae</taxon>
        <taxon>Neoaves</taxon>
        <taxon>Telluraves</taxon>
        <taxon>Australaves</taxon>
        <taxon>Passeriformes</taxon>
        <taxon>Pipridae</taxon>
        <taxon>Lepidothrix</taxon>
    </lineage>
</organism>
<feature type="domain" description="Cadherin" evidence="17">
    <location>
        <begin position="2009"/>
        <end position="2121"/>
    </location>
</feature>
<feature type="domain" description="Cadherin" evidence="17">
    <location>
        <begin position="2122"/>
        <end position="2223"/>
    </location>
</feature>
<dbReference type="FunFam" id="2.60.40.60:FF:000116">
    <property type="entry name" value="Dachsous cadherin-related 2"/>
    <property type="match status" value="2"/>
</dbReference>
<dbReference type="InterPro" id="IPR002126">
    <property type="entry name" value="Cadherin-like_dom"/>
</dbReference>
<evidence type="ECO:0000256" key="14">
    <source>
        <dbReference type="SAM" id="MobiDB-lite"/>
    </source>
</evidence>
<keyword evidence="4 15" id="KW-0812">Transmembrane</keyword>
<gene>
    <name evidence="19" type="primary">LOC108500643</name>
</gene>
<feature type="domain" description="Cadherin" evidence="17">
    <location>
        <begin position="456"/>
        <end position="560"/>
    </location>
</feature>
<dbReference type="RefSeq" id="XP_017677245.1">
    <property type="nucleotide sequence ID" value="XM_017821756.1"/>
</dbReference>
<feature type="domain" description="Cadherin" evidence="17">
    <location>
        <begin position="1387"/>
        <end position="1488"/>
    </location>
</feature>
<feature type="domain" description="Cadherin" evidence="17">
    <location>
        <begin position="1904"/>
        <end position="2008"/>
    </location>
</feature>
<feature type="domain" description="Cadherin" evidence="17">
    <location>
        <begin position="561"/>
        <end position="657"/>
    </location>
</feature>
<name>A0A6J0HSV1_9PASS</name>
<evidence type="ECO:0000256" key="5">
    <source>
        <dbReference type="ARBA" id="ARBA00022729"/>
    </source>
</evidence>
<dbReference type="FunFam" id="2.60.40.60:FF:000033">
    <property type="entry name" value="FAT atypical cadherin 1"/>
    <property type="match status" value="3"/>
</dbReference>
<dbReference type="FunFam" id="2.60.40.60:FF:000020">
    <property type="entry name" value="Dachsous cadherin-related 1b"/>
    <property type="match status" value="4"/>
</dbReference>
<dbReference type="Proteomes" id="UP000504624">
    <property type="component" value="Unplaced"/>
</dbReference>
<dbReference type="InterPro" id="IPR015919">
    <property type="entry name" value="Cadherin-like_sf"/>
</dbReference>
<feature type="domain" description="Cadherin" evidence="17">
    <location>
        <begin position="1799"/>
        <end position="1903"/>
    </location>
</feature>
<feature type="domain" description="Cadherin" evidence="17">
    <location>
        <begin position="353"/>
        <end position="455"/>
    </location>
</feature>
<dbReference type="Gene3D" id="2.60.40.60">
    <property type="entry name" value="Cadherins"/>
    <property type="match status" value="20"/>
</dbReference>
<feature type="domain" description="Cadherin" evidence="17">
    <location>
        <begin position="1093"/>
        <end position="1182"/>
    </location>
</feature>
<dbReference type="FunFam" id="2.60.40.60:FF:000013">
    <property type="entry name" value="Cadherin EGF LAG seven-pass G-type receptor"/>
    <property type="match status" value="1"/>
</dbReference>
<feature type="domain" description="Cadherin" evidence="17">
    <location>
        <begin position="139"/>
        <end position="242"/>
    </location>
</feature>
<keyword evidence="9 15" id="KW-1133">Transmembrane helix</keyword>
<dbReference type="GO" id="GO:0005886">
    <property type="term" value="C:plasma membrane"/>
    <property type="evidence" value="ECO:0007669"/>
    <property type="project" value="UniProtKB-SubCell"/>
</dbReference>
<keyword evidence="18" id="KW-1185">Reference proteome</keyword>
<sequence>MALSRALVFALVNWVTFTCLEAQKTTTINCDVPPATLELTGFVDGYTGDIEWITDIPADVNLALTSPIFPEHLNYVQLEYNSALRNATVRTSKALDVETLKSEFVWYTIVCQRIGTSTPIENPRNVEVKDLNDNAPKFQQTSYSASVSEVAEISFTVIKVEAKDDDFSPQFNILTYSLSGPDSDYFYIRQGDGSVIVNKTLDYNKVHLFNLTVQAKEQFGDQSDTASLIINVEDYDTLNPCFSQSVYNGNISEIQEGALTILPEAILAQDGDRGINEPVVYSIKLVNPPAYNNNFSINASTGVLKVEAPIDREICPSLVVAIQAAQQDKSFKTADAVVLVTIEDVNDNAPVLSQSSYNVSILENFPNGMEVLQVTATDQDEGGFQGTFALTPDDSPFQLSQAGILTVRNSTLLDRERIPSIQLQVTARDHLPPHSEAHSPINILLLDENDNSPTFRGTPYEQDLFLNMTAGMAILQVAADDPDDGINGEISFILAGGNEDGYFELDTSTGQISLKTEIPLGINQLKKFVLWITATDGGAVPRSSSVPVQITAVGDSRPQFTQKTYNVSVEEELVSPVVVAQVEYESLNPHIQVEFQMLTESATFAINGTGVISTNTKLDYESQKNYTLTISLSDGNTTDYATVFVTVLDVNDNSPVFGATNTTVNVPENVPPGTSVTRVSATDVDEGFNGLVVYTLKGGEGKMDIDTSGLILLEKELDRETQDLYNLTVIASDQGQPARSTALNVTVIVGDVNDNPPVFSSSVYTVDVPEDEVVGRALLTVSATDLDAGDNALVKYQIVSQEPPTPSPMFLVNATTGQLSLSQQLDYETIKRFLVEVEASDGGQPSLSNKTLVVVNVVDVNDNPPEFSQAAYQISVFENLQKGSPVYTFSVADKDEAGFSQGHFIHNSTSFTVDMPGTLSLRNDTELDRETTSAFTLQVWAVDADTNGLNSSALFHVTVLDVNDNNPEFQMQPYNFEIPEGEYMSSAPTKVGNVTATDLDEGENARITYYLSAEDGDNPYSIQQDGTILVTGSVDREAKEKYELLLVASDNGAPRRQNFTRVSIQVLDVNDNPPQFTKAQYSASVRVATAKEGEFVLAVSATDPDAGNNSVISYSFMDPSDDFHINTLTGEITLSRSLDHITADTVVTLTVVAADHGVPQLTSQVSVTLYLLVNDTSFGLTFESSSYEFSIDENEPSGTAVGSVKALTGSIAVQVVYSLKSHRDKFSVGDQGDIVALVGLDREEVDLYSIIVEAVDSVLPPSTAVALVTVRVNDVNDNSPVFPVWIQTKLSAPENAAGLDLGTYSATDLDIGVNALITYSLEDDFAGTFHIDSSTGKLMTNTSLDRETVDSYELKIIATDSGNPPQSASLVLSLTVEDVNDNPPVFPQKSYSVTVRENEPPHVILNAAATDADIGYNAIIYYTITGETTSFHVGELSGDIATLEPLDYESRSQYTFTLKASNPGEPNLQDTANITVTVEDVNEEGPVFDKPSYHQILLDNSTAGTLVVDINARDEGKDYDEGIIYNITGGNSEGLFNLSSTTGELKLTRDLSKQTEPQYYSLNVTATDSGLPPLSTSVKVSVTVVPVGVSFPVFSEAAYHPAPLSEKALPDTFVVQTSVLYSAPVSYTIVSGDDKGYFMIDSSSGIIRTTKNLKLEDFPVTFNVRATDSTDAAIFTEVPVEVEVIDENDFPPVFPSSLLEATLAENLTATEIVQLKAQDNDTGRNGLLTYGILNGHGLKFRINETTGVLYSNTTFDYEEEPTEYQVVVYAEDDGIPEKKRGYCTVVIKITDVNDWPPVFEPVAEFSVNENVPVGFIVGKVTATDRDTGDNAFVLYNLTDGGENIFEIDEIQGIIKIKNSPDYETMDKYNLTVTAVNNKSAPFYQATTSVAVLVMDVNDNAPVFAQDSYSASINMINPVGAHVITVSATDKDQGQNGLVEYYILPDLKVSPFFLVENPSEGKIITTGNLSRSGEIHLTVMAKDKGSPPLNGTALITLNVSDNRPFLPRFNGSEISISVLENTGVDYLIYALTLVGDSGALIDFSVVSGNEKGHFRLDPTSGELRTAVNLNYEEVPQYVLLIQATPLLGKISPAAEVQHSDLFAENVAMLTISVQDVNEEPVFVSDSYSARIPNSVPYKHPVITVQATDPDSGDNGLVLYSLVNHQTNEFDINENTGEIFTVSVAGKAGTFYLEVQAADQGTRSLTARTTVNVTVDSSSSSNIVMVVLNQQTNVVERNIAEVKRVLDDKLAWNVYIVDVYSNEFERKARSSTDETQIEIIAFDEAHQEVPAQDVKRKLKEQSGNIEAELEKVFSTSVTAAIGESPAASTSPELIAAIVLSVVLACTFIAFLVYVVLDVKRKRRRGQQHLVKKQAESMEGIDNPWAMDKNGSLKSLEKLEHMNNGRSEVLSFDNIYSTRGGEADRDEIQAPEKGNYLETIPPDYNSEHEDEKAAELGNTEAQPAVAFVTKQDSFLTDTAQKSAPPITPQPPSAAPGKELKGVKFSEVAVILDADDEPEDYELEDDEPEGDEAGYDISL</sequence>
<feature type="region of interest" description="Disordered" evidence="14">
    <location>
        <begin position="2472"/>
        <end position="2497"/>
    </location>
</feature>
<evidence type="ECO:0000256" key="4">
    <source>
        <dbReference type="ARBA" id="ARBA00022692"/>
    </source>
</evidence>
<feature type="chain" id="PRO_5026663857" evidence="16">
    <location>
        <begin position="23"/>
        <end position="2535"/>
    </location>
</feature>
<dbReference type="GO" id="GO:0005509">
    <property type="term" value="F:calcium ion binding"/>
    <property type="evidence" value="ECO:0007669"/>
    <property type="project" value="UniProtKB-UniRule"/>
</dbReference>
<evidence type="ECO:0000256" key="13">
    <source>
        <dbReference type="PROSITE-ProRule" id="PRU00043"/>
    </source>
</evidence>
<dbReference type="PROSITE" id="PS50268">
    <property type="entry name" value="CADHERIN_2"/>
    <property type="match status" value="20"/>
</dbReference>
<evidence type="ECO:0000256" key="12">
    <source>
        <dbReference type="ARBA" id="ARBA00023180"/>
    </source>
</evidence>
<reference evidence="19" key="1">
    <citation type="submission" date="2025-08" db="UniProtKB">
        <authorList>
            <consortium name="RefSeq"/>
        </authorList>
    </citation>
    <scope>IDENTIFICATION</scope>
</reference>
<evidence type="ECO:0000313" key="19">
    <source>
        <dbReference type="RefSeq" id="XP_017677245.1"/>
    </source>
</evidence>
<evidence type="ECO:0000313" key="18">
    <source>
        <dbReference type="Proteomes" id="UP000504624"/>
    </source>
</evidence>
<dbReference type="InterPro" id="IPR020894">
    <property type="entry name" value="Cadherin_CS"/>
</dbReference>
<dbReference type="GO" id="GO:0007163">
    <property type="term" value="P:establishment or maintenance of cell polarity"/>
    <property type="evidence" value="ECO:0007669"/>
    <property type="project" value="UniProtKB-ARBA"/>
</dbReference>
<evidence type="ECO:0000256" key="15">
    <source>
        <dbReference type="SAM" id="Phobius"/>
    </source>
</evidence>